<dbReference type="STRING" id="431595.K3WNN6"/>
<protein>
    <recommendedName>
        <fullName evidence="4">MULE transposase domain-containing protein</fullName>
    </recommendedName>
</protein>
<proteinExistence type="predicted"/>
<reference evidence="3" key="1">
    <citation type="journal article" date="2010" name="Genome Biol.">
        <title>Genome sequence of the necrotrophic plant pathogen Pythium ultimum reveals original pathogenicity mechanisms and effector repertoire.</title>
        <authorList>
            <person name="Levesque C.A."/>
            <person name="Brouwer H."/>
            <person name="Cano L."/>
            <person name="Hamilton J.P."/>
            <person name="Holt C."/>
            <person name="Huitema E."/>
            <person name="Raffaele S."/>
            <person name="Robideau G.P."/>
            <person name="Thines M."/>
            <person name="Win J."/>
            <person name="Zerillo M.M."/>
            <person name="Beakes G.W."/>
            <person name="Boore J.L."/>
            <person name="Busam D."/>
            <person name="Dumas B."/>
            <person name="Ferriera S."/>
            <person name="Fuerstenberg S.I."/>
            <person name="Gachon C.M."/>
            <person name="Gaulin E."/>
            <person name="Govers F."/>
            <person name="Grenville-Briggs L."/>
            <person name="Horner N."/>
            <person name="Hostetler J."/>
            <person name="Jiang R.H."/>
            <person name="Johnson J."/>
            <person name="Krajaejun T."/>
            <person name="Lin H."/>
            <person name="Meijer H.J."/>
            <person name="Moore B."/>
            <person name="Morris P."/>
            <person name="Phuntmart V."/>
            <person name="Puiu D."/>
            <person name="Shetty J."/>
            <person name="Stajich J.E."/>
            <person name="Tripathy S."/>
            <person name="Wawra S."/>
            <person name="van West P."/>
            <person name="Whitty B.R."/>
            <person name="Coutinho P.M."/>
            <person name="Henrissat B."/>
            <person name="Martin F."/>
            <person name="Thomas P.D."/>
            <person name="Tyler B.M."/>
            <person name="De Vries R.P."/>
            <person name="Kamoun S."/>
            <person name="Yandell M."/>
            <person name="Tisserat N."/>
            <person name="Buell C.R."/>
        </authorList>
    </citation>
    <scope>NUCLEOTIDE SEQUENCE</scope>
    <source>
        <strain evidence="3">DAOM:BR144</strain>
    </source>
</reference>
<feature type="compositionally biased region" description="Basic residues" evidence="1">
    <location>
        <begin position="300"/>
        <end position="319"/>
    </location>
</feature>
<organism evidence="2 3">
    <name type="scientific">Globisporangium ultimum (strain ATCC 200006 / CBS 805.95 / DAOM BR144)</name>
    <name type="common">Pythium ultimum</name>
    <dbReference type="NCBI Taxonomy" id="431595"/>
    <lineage>
        <taxon>Eukaryota</taxon>
        <taxon>Sar</taxon>
        <taxon>Stramenopiles</taxon>
        <taxon>Oomycota</taxon>
        <taxon>Peronosporomycetes</taxon>
        <taxon>Pythiales</taxon>
        <taxon>Pythiaceae</taxon>
        <taxon>Globisporangium</taxon>
    </lineage>
</organism>
<feature type="region of interest" description="Disordered" evidence="1">
    <location>
        <begin position="292"/>
        <end position="319"/>
    </location>
</feature>
<accession>K3WNN6</accession>
<dbReference type="VEuPathDB" id="FungiDB:PYU1_G006566"/>
<evidence type="ECO:0000256" key="1">
    <source>
        <dbReference type="SAM" id="MobiDB-lite"/>
    </source>
</evidence>
<name>K3WNN6_GLOUD</name>
<dbReference type="Proteomes" id="UP000019132">
    <property type="component" value="Unassembled WGS sequence"/>
</dbReference>
<dbReference type="EMBL" id="GL376635">
    <property type="status" value="NOT_ANNOTATED_CDS"/>
    <property type="molecule type" value="Genomic_DNA"/>
</dbReference>
<dbReference type="HOGENOM" id="CLU_872844_0_0_1"/>
<dbReference type="InParanoid" id="K3WNN6"/>
<reference evidence="3" key="2">
    <citation type="submission" date="2010-04" db="EMBL/GenBank/DDBJ databases">
        <authorList>
            <person name="Buell R."/>
            <person name="Hamilton J."/>
            <person name="Hostetler J."/>
        </authorList>
    </citation>
    <scope>NUCLEOTIDE SEQUENCE [LARGE SCALE GENOMIC DNA]</scope>
    <source>
        <strain evidence="3">DAOM:BR144</strain>
    </source>
</reference>
<reference evidence="2" key="3">
    <citation type="submission" date="2015-02" db="UniProtKB">
        <authorList>
            <consortium name="EnsemblProtists"/>
        </authorList>
    </citation>
    <scope>IDENTIFICATION</scope>
    <source>
        <strain evidence="2">DAOM BR144</strain>
    </source>
</reference>
<evidence type="ECO:0000313" key="3">
    <source>
        <dbReference type="Proteomes" id="UP000019132"/>
    </source>
</evidence>
<dbReference type="AlphaFoldDB" id="K3WNN6"/>
<evidence type="ECO:0008006" key="4">
    <source>
        <dbReference type="Google" id="ProtNLM"/>
    </source>
</evidence>
<keyword evidence="3" id="KW-1185">Reference proteome</keyword>
<evidence type="ECO:0000313" key="2">
    <source>
        <dbReference type="EnsemblProtists" id="PYU1_T006578"/>
    </source>
</evidence>
<dbReference type="EnsemblProtists" id="PYU1_T006578">
    <property type="protein sequence ID" value="PYU1_T006578"/>
    <property type="gene ID" value="PYU1_G006566"/>
</dbReference>
<sequence length="319" mass="36112">MKSKLAGRHGNAPFTLDTSHIQAARDAGLLRPETIQVRSDRSDADFGVAYDRQDNIGTDVFDSQKAIQSRFERFALQCGFQLFVKHSSVKPNNSGNAKYNCKLLNDQQFCDSKITSANIEFPFYLNVYGVNGKWKLTKASFCHNHIIAKPLHAFHLHFFKLSELLSEKRQVAASTIIKRGITRLVDVQEDMLKELTEASKKCKFIPCMEGSILAQFYLVDMSIRGLSWIYPPKSAHVETGKIQNFLVFTFLYDSSRLSVAHFCDTYNYPFRPWPTDVTLKLDKLLSLPAVAVSSPEKGKRGLKPGTKPKHKRKKSKGET</sequence>
<dbReference type="eggNOG" id="ENOG502SS7U">
    <property type="taxonomic scope" value="Eukaryota"/>
</dbReference>